<sequence length="104" mass="11494">MISFCQILAKRVLALDDVAMIWIERGGIPTPKPLIIHYNPAPQTQKPLVIQGPAPPAYQNSKVVPWEYKGQTMAGDITSIAGVGGDLWKRSPVEEKKKERSLTL</sequence>
<dbReference type="AlphaFoldDB" id="A0A371EYL2"/>
<comment type="caution">
    <text evidence="1">The sequence shown here is derived from an EMBL/GenBank/DDBJ whole genome shotgun (WGS) entry which is preliminary data.</text>
</comment>
<protein>
    <submittedName>
        <fullName evidence="1">Uncharacterized protein</fullName>
    </submittedName>
</protein>
<evidence type="ECO:0000313" key="1">
    <source>
        <dbReference type="EMBL" id="RDX71147.1"/>
    </source>
</evidence>
<feature type="non-terminal residue" evidence="1">
    <location>
        <position position="1"/>
    </location>
</feature>
<evidence type="ECO:0000313" key="2">
    <source>
        <dbReference type="Proteomes" id="UP000257109"/>
    </source>
</evidence>
<keyword evidence="2" id="KW-1185">Reference proteome</keyword>
<dbReference type="Proteomes" id="UP000257109">
    <property type="component" value="Unassembled WGS sequence"/>
</dbReference>
<organism evidence="1 2">
    <name type="scientific">Mucuna pruriens</name>
    <name type="common">Velvet bean</name>
    <name type="synonym">Dolichos pruriens</name>
    <dbReference type="NCBI Taxonomy" id="157652"/>
    <lineage>
        <taxon>Eukaryota</taxon>
        <taxon>Viridiplantae</taxon>
        <taxon>Streptophyta</taxon>
        <taxon>Embryophyta</taxon>
        <taxon>Tracheophyta</taxon>
        <taxon>Spermatophyta</taxon>
        <taxon>Magnoliopsida</taxon>
        <taxon>eudicotyledons</taxon>
        <taxon>Gunneridae</taxon>
        <taxon>Pentapetalae</taxon>
        <taxon>rosids</taxon>
        <taxon>fabids</taxon>
        <taxon>Fabales</taxon>
        <taxon>Fabaceae</taxon>
        <taxon>Papilionoideae</taxon>
        <taxon>50 kb inversion clade</taxon>
        <taxon>NPAAA clade</taxon>
        <taxon>indigoferoid/millettioid clade</taxon>
        <taxon>Phaseoleae</taxon>
        <taxon>Mucuna</taxon>
    </lineage>
</organism>
<name>A0A371EYL2_MUCPR</name>
<dbReference type="EMBL" id="QJKJ01011450">
    <property type="protein sequence ID" value="RDX71147.1"/>
    <property type="molecule type" value="Genomic_DNA"/>
</dbReference>
<proteinExistence type="predicted"/>
<accession>A0A371EYL2</accession>
<gene>
    <name evidence="1" type="ORF">CR513_49551</name>
</gene>
<reference evidence="1" key="1">
    <citation type="submission" date="2018-05" db="EMBL/GenBank/DDBJ databases">
        <title>Draft genome of Mucuna pruriens seed.</title>
        <authorList>
            <person name="Nnadi N.E."/>
            <person name="Vos R."/>
            <person name="Hasami M.H."/>
            <person name="Devisetty U.K."/>
            <person name="Aguiy J.C."/>
        </authorList>
    </citation>
    <scope>NUCLEOTIDE SEQUENCE [LARGE SCALE GENOMIC DNA]</scope>
    <source>
        <strain evidence="1">JCA_2017</strain>
    </source>
</reference>